<proteinExistence type="predicted"/>
<dbReference type="RefSeq" id="WP_135532700.1">
    <property type="nucleotide sequence ID" value="NZ_SRKZ01000007.1"/>
</dbReference>
<accession>A0A4Z0MES5</accession>
<dbReference type="OrthoDB" id="893350at2"/>
<dbReference type="EMBL" id="SRKZ01000007">
    <property type="protein sequence ID" value="TGD78031.1"/>
    <property type="molecule type" value="Genomic_DNA"/>
</dbReference>
<reference evidence="2 3" key="1">
    <citation type="submission" date="2019-04" db="EMBL/GenBank/DDBJ databases">
        <authorList>
            <person name="Feng G."/>
            <person name="Zhang J."/>
            <person name="Zhu H."/>
        </authorList>
    </citation>
    <scope>NUCLEOTIDE SEQUENCE [LARGE SCALE GENOMIC DNA]</scope>
    <source>
        <strain evidence="2 3">JCM 19491</strain>
    </source>
</reference>
<protein>
    <submittedName>
        <fullName evidence="2">Uncharacterized protein</fullName>
    </submittedName>
</protein>
<feature type="compositionally biased region" description="Basic and acidic residues" evidence="1">
    <location>
        <begin position="234"/>
        <end position="247"/>
    </location>
</feature>
<dbReference type="Proteomes" id="UP000298284">
    <property type="component" value="Unassembled WGS sequence"/>
</dbReference>
<organism evidence="2 3">
    <name type="scientific">Hymenobacter wooponensis</name>
    <dbReference type="NCBI Taxonomy" id="1525360"/>
    <lineage>
        <taxon>Bacteria</taxon>
        <taxon>Pseudomonadati</taxon>
        <taxon>Bacteroidota</taxon>
        <taxon>Cytophagia</taxon>
        <taxon>Cytophagales</taxon>
        <taxon>Hymenobacteraceae</taxon>
        <taxon>Hymenobacter</taxon>
    </lineage>
</organism>
<comment type="caution">
    <text evidence="2">The sequence shown here is derived from an EMBL/GenBank/DDBJ whole genome shotgun (WGS) entry which is preliminary data.</text>
</comment>
<evidence type="ECO:0000256" key="1">
    <source>
        <dbReference type="SAM" id="MobiDB-lite"/>
    </source>
</evidence>
<feature type="region of interest" description="Disordered" evidence="1">
    <location>
        <begin position="66"/>
        <end position="105"/>
    </location>
</feature>
<name>A0A4Z0MES5_9BACT</name>
<evidence type="ECO:0000313" key="3">
    <source>
        <dbReference type="Proteomes" id="UP000298284"/>
    </source>
</evidence>
<feature type="region of interest" description="Disordered" evidence="1">
    <location>
        <begin position="225"/>
        <end position="257"/>
    </location>
</feature>
<dbReference type="AlphaFoldDB" id="A0A4Z0MES5"/>
<evidence type="ECO:0000313" key="2">
    <source>
        <dbReference type="EMBL" id="TGD78031.1"/>
    </source>
</evidence>
<gene>
    <name evidence="2" type="ORF">EU557_22370</name>
</gene>
<sequence length="257" mass="28072">MADLHNPLFEDEKEFLERQKLEYERALKGDVEVIKAKTQTVGKYAAIGAGVLGGIWLLSKAFGGKKKELGSGKKNRRQQKALANGNSARRVRGSAARLQRPSTTTGVDTAVADDLGFGTGHHQYDRGQHHGRAHIAPEVYHTDADPFAPVNYAASSDRMPVHSYQHDEEESVHQDQASSVVASAFKSFLQSDTGKMLIAQASAVLMAYVAKKAGDYLPILKNPDLASSANGYHTEPETRDVEFTYHDDDADAPHQSL</sequence>
<keyword evidence="3" id="KW-1185">Reference proteome</keyword>